<evidence type="ECO:0000256" key="8">
    <source>
        <dbReference type="ARBA" id="ARBA00044067"/>
    </source>
</evidence>
<evidence type="ECO:0000313" key="12">
    <source>
        <dbReference type="EMBL" id="KAE9986663.1"/>
    </source>
</evidence>
<dbReference type="Proteomes" id="UP000447873">
    <property type="component" value="Unassembled WGS sequence"/>
</dbReference>
<gene>
    <name evidence="12" type="ORF">EG328_004990</name>
</gene>
<organism evidence="12 13">
    <name type="scientific">Venturia inaequalis</name>
    <name type="common">Apple scab fungus</name>
    <dbReference type="NCBI Taxonomy" id="5025"/>
    <lineage>
        <taxon>Eukaryota</taxon>
        <taxon>Fungi</taxon>
        <taxon>Dikarya</taxon>
        <taxon>Ascomycota</taxon>
        <taxon>Pezizomycotina</taxon>
        <taxon>Dothideomycetes</taxon>
        <taxon>Pleosporomycetidae</taxon>
        <taxon>Venturiales</taxon>
        <taxon>Venturiaceae</taxon>
        <taxon>Venturia</taxon>
    </lineage>
</organism>
<dbReference type="SMART" id="SM00338">
    <property type="entry name" value="BRLZ"/>
    <property type="match status" value="1"/>
</dbReference>
<evidence type="ECO:0000256" key="9">
    <source>
        <dbReference type="SAM" id="Coils"/>
    </source>
</evidence>
<feature type="coiled-coil region" evidence="9">
    <location>
        <begin position="140"/>
        <end position="167"/>
    </location>
</feature>
<evidence type="ECO:0000256" key="4">
    <source>
        <dbReference type="ARBA" id="ARBA00023015"/>
    </source>
</evidence>
<feature type="compositionally biased region" description="Pro residues" evidence="10">
    <location>
        <begin position="192"/>
        <end position="207"/>
    </location>
</feature>
<dbReference type="GO" id="GO:0090575">
    <property type="term" value="C:RNA polymerase II transcription regulator complex"/>
    <property type="evidence" value="ECO:0007669"/>
    <property type="project" value="TreeGrafter"/>
</dbReference>
<keyword evidence="6" id="KW-0804">Transcription</keyword>
<feature type="region of interest" description="Disordered" evidence="10">
    <location>
        <begin position="189"/>
        <end position="222"/>
    </location>
</feature>
<dbReference type="SUPFAM" id="SSF57959">
    <property type="entry name" value="Leucine zipper domain"/>
    <property type="match status" value="1"/>
</dbReference>
<evidence type="ECO:0000256" key="6">
    <source>
        <dbReference type="ARBA" id="ARBA00023163"/>
    </source>
</evidence>
<evidence type="ECO:0000256" key="5">
    <source>
        <dbReference type="ARBA" id="ARBA00023125"/>
    </source>
</evidence>
<dbReference type="GO" id="GO:0001228">
    <property type="term" value="F:DNA-binding transcription activator activity, RNA polymerase II-specific"/>
    <property type="evidence" value="ECO:0007669"/>
    <property type="project" value="TreeGrafter"/>
</dbReference>
<accession>A0A8H3Z840</accession>
<comment type="caution">
    <text evidence="12">The sequence shown here is derived from an EMBL/GenBank/DDBJ whole genome shotgun (WGS) entry which is preliminary data.</text>
</comment>
<feature type="region of interest" description="Disordered" evidence="10">
    <location>
        <begin position="61"/>
        <end position="140"/>
    </location>
</feature>
<evidence type="ECO:0000256" key="1">
    <source>
        <dbReference type="ARBA" id="ARBA00004049"/>
    </source>
</evidence>
<dbReference type="PROSITE" id="PS00036">
    <property type="entry name" value="BZIP_BASIC"/>
    <property type="match status" value="1"/>
</dbReference>
<dbReference type="GO" id="GO:0000976">
    <property type="term" value="F:transcription cis-regulatory region binding"/>
    <property type="evidence" value="ECO:0007669"/>
    <property type="project" value="InterPro"/>
</dbReference>
<comment type="function">
    <text evidence="1">Putative transcription factor.</text>
</comment>
<dbReference type="AlphaFoldDB" id="A0A8H3Z840"/>
<dbReference type="Gene3D" id="1.20.5.170">
    <property type="match status" value="1"/>
</dbReference>
<keyword evidence="7" id="KW-0539">Nucleus</keyword>
<evidence type="ECO:0000256" key="10">
    <source>
        <dbReference type="SAM" id="MobiDB-lite"/>
    </source>
</evidence>
<feature type="compositionally biased region" description="Low complexity" evidence="10">
    <location>
        <begin position="128"/>
        <end position="138"/>
    </location>
</feature>
<evidence type="ECO:0000256" key="2">
    <source>
        <dbReference type="ARBA" id="ARBA00004123"/>
    </source>
</evidence>
<comment type="subcellular location">
    <subcellularLocation>
        <location evidence="2">Nucleus</location>
    </subcellularLocation>
</comment>
<sequence>MIQHSVIIKTLPHPQRNHQKTPQVQVVCRSTTETLRRPVRSMQSPEEKDIMSLREHLLAAQAGQPVPPSTSPTSSHDTMHIAHSPNQQQIDPQIGGGGAGYPMAMDESMEDQMNDLRKGRRELSTSKRAAQNRAAQRAFRQRKEQYIQSLKDQVKEHQNLAASYETIQKENFSLRQYVITLQAKILESHTELPPPPESIDLSRPPPTVETHPHVQGPPMGTESIEGQLQAAAEAVRAAEANDGRQSYQQQHQQHNQHHQGDRVPEAIWPPQRLATDTSLASRREGSEHLAMSKGATSKAVVKILAALAAVASRFRDKCAARKLLAG</sequence>
<keyword evidence="4" id="KW-0805">Transcription regulation</keyword>
<feature type="compositionally biased region" description="Basic and acidic residues" evidence="10">
    <location>
        <begin position="114"/>
        <end position="125"/>
    </location>
</feature>
<keyword evidence="9" id="KW-0175">Coiled coil</keyword>
<evidence type="ECO:0000259" key="11">
    <source>
        <dbReference type="PROSITE" id="PS00036"/>
    </source>
</evidence>
<proteinExistence type="inferred from homology"/>
<feature type="region of interest" description="Disordered" evidence="10">
    <location>
        <begin position="235"/>
        <end position="269"/>
    </location>
</feature>
<keyword evidence="5" id="KW-0238">DNA-binding</keyword>
<evidence type="ECO:0000256" key="7">
    <source>
        <dbReference type="ARBA" id="ARBA00023242"/>
    </source>
</evidence>
<feature type="domain" description="BZIP" evidence="11">
    <location>
        <begin position="127"/>
        <end position="142"/>
    </location>
</feature>
<dbReference type="PANTHER" id="PTHR40621:SF11">
    <property type="entry name" value="TRANSCRIPTION FACTOR KAPC-RELATED"/>
    <property type="match status" value="1"/>
</dbReference>
<dbReference type="Pfam" id="PF00170">
    <property type="entry name" value="bZIP_1"/>
    <property type="match status" value="1"/>
</dbReference>
<dbReference type="PANTHER" id="PTHR40621">
    <property type="entry name" value="TRANSCRIPTION FACTOR KAPC-RELATED"/>
    <property type="match status" value="1"/>
</dbReference>
<reference evidence="12 13" key="1">
    <citation type="submission" date="2018-12" db="EMBL/GenBank/DDBJ databases">
        <title>Venturia inaequalis Genome Resource.</title>
        <authorList>
            <person name="Lichtner F.J."/>
        </authorList>
    </citation>
    <scope>NUCLEOTIDE SEQUENCE [LARGE SCALE GENOMIC DNA]</scope>
    <source>
        <strain evidence="12 13">120213</strain>
    </source>
</reference>
<dbReference type="InterPro" id="IPR046347">
    <property type="entry name" value="bZIP_sf"/>
</dbReference>
<evidence type="ECO:0000313" key="13">
    <source>
        <dbReference type="Proteomes" id="UP000447873"/>
    </source>
</evidence>
<comment type="similarity">
    <text evidence="3">Belongs to the bZIP family.</text>
</comment>
<evidence type="ECO:0000256" key="3">
    <source>
        <dbReference type="ARBA" id="ARBA00007163"/>
    </source>
</evidence>
<dbReference type="InterPro" id="IPR004827">
    <property type="entry name" value="bZIP"/>
</dbReference>
<dbReference type="InterPro" id="IPR050936">
    <property type="entry name" value="AP-1-like"/>
</dbReference>
<protein>
    <recommendedName>
        <fullName evidence="8">Putative transcription factor kapC</fullName>
    </recommendedName>
</protein>
<name>A0A8H3Z840_VENIN</name>
<dbReference type="EMBL" id="WNWS01000027">
    <property type="protein sequence ID" value="KAE9986663.1"/>
    <property type="molecule type" value="Genomic_DNA"/>
</dbReference>